<keyword evidence="3" id="KW-1185">Reference proteome</keyword>
<evidence type="ECO:0000256" key="1">
    <source>
        <dbReference type="SAM" id="Coils"/>
    </source>
</evidence>
<dbReference type="RefSeq" id="XP_018008212.1">
    <property type="nucleotide sequence ID" value="XM_018152723.2"/>
</dbReference>
<dbReference type="PANTHER" id="PTHR14659:SF1">
    <property type="entry name" value="ALPHA- AND GAMMA-ADAPTIN-BINDING PROTEIN P34"/>
    <property type="match status" value="1"/>
</dbReference>
<feature type="coiled-coil region" evidence="1">
    <location>
        <begin position="392"/>
        <end position="424"/>
    </location>
</feature>
<organism evidence="3 4">
    <name type="scientific">Hyalella azteca</name>
    <name type="common">Amphipod</name>
    <dbReference type="NCBI Taxonomy" id="294128"/>
    <lineage>
        <taxon>Eukaryota</taxon>
        <taxon>Metazoa</taxon>
        <taxon>Ecdysozoa</taxon>
        <taxon>Arthropoda</taxon>
        <taxon>Crustacea</taxon>
        <taxon>Multicrustacea</taxon>
        <taxon>Malacostraca</taxon>
        <taxon>Eumalacostraca</taxon>
        <taxon>Peracarida</taxon>
        <taxon>Amphipoda</taxon>
        <taxon>Senticaudata</taxon>
        <taxon>Talitrida</taxon>
        <taxon>Talitroidea</taxon>
        <taxon>Hyalellidae</taxon>
        <taxon>Hyalella</taxon>
    </lineage>
</organism>
<evidence type="ECO:0000313" key="4">
    <source>
        <dbReference type="RefSeq" id="XP_018008212.1"/>
    </source>
</evidence>
<dbReference type="Proteomes" id="UP000694843">
    <property type="component" value="Unplaced"/>
</dbReference>
<sequence>MPGIKSKTNERPAVAILLSHAELSWQNLIKGIVNTASLPEDVKISPTFDTKFCCSWLIENKYYRADVLLMVMHQSWVEQLNHLKSIAQALIIYWDNNHDDSQQKLDVIMESLEDFQPEVCLLVCNNFSEGAKVSKLSATQWCIDHGWELVVLEQEGSDEDLDDLEDDFQESIGFHRIQGALHANRWSNMKMTAGGVPMDRSEVLTGGQDPFLGYAGLGDDDEGGAVDDFEDLFARFSEMRLTASTLSREHRLDFAENVATAFLGALGGHDDDEEDEEFNNPEEDGNVVSTCEPENTGHNISADYDALLCEAAAKEDAAQSFTEASSGNDEIPYKELTVMNSSAERLAELGFPVIESLNSDVSSPESSGQEKTEETSVPSIEWNLHDFPCKSYDDIENEIKQEELQKLAERHAAQEEILRELHELPEANKKLKL</sequence>
<dbReference type="KEGG" id="hazt:108665920"/>
<gene>
    <name evidence="4" type="primary">LOC108665920</name>
</gene>
<feature type="region of interest" description="Disordered" evidence="2">
    <location>
        <begin position="358"/>
        <end position="380"/>
    </location>
</feature>
<name>A0A8B7N2Y1_HYAAZ</name>
<dbReference type="Pfam" id="PF10199">
    <property type="entry name" value="Adaptin_binding"/>
    <property type="match status" value="1"/>
</dbReference>
<reference evidence="4" key="1">
    <citation type="submission" date="2025-08" db="UniProtKB">
        <authorList>
            <consortium name="RefSeq"/>
        </authorList>
    </citation>
    <scope>IDENTIFICATION</scope>
    <source>
        <tissue evidence="4">Whole organism</tissue>
    </source>
</reference>
<keyword evidence="1" id="KW-0175">Coiled coil</keyword>
<evidence type="ECO:0000256" key="2">
    <source>
        <dbReference type="SAM" id="MobiDB-lite"/>
    </source>
</evidence>
<evidence type="ECO:0000313" key="3">
    <source>
        <dbReference type="Proteomes" id="UP000694843"/>
    </source>
</evidence>
<accession>A0A8B7N2Y1</accession>
<dbReference type="InterPro" id="IPR019341">
    <property type="entry name" value="Alpha/Gamma-adaptin-bd_p34"/>
</dbReference>
<dbReference type="GeneID" id="108665920"/>
<dbReference type="PANTHER" id="PTHR14659">
    <property type="entry name" value="ALPHA- AND GAMMA-ADAPTIN-BINDING PROTEIN P34"/>
    <property type="match status" value="1"/>
</dbReference>
<dbReference type="OrthoDB" id="1741717at2759"/>
<protein>
    <submittedName>
        <fullName evidence="4">Alpha- and gamma-adaptin-binding protein p34</fullName>
    </submittedName>
</protein>
<dbReference type="Gene3D" id="3.40.50.11960">
    <property type="match status" value="1"/>
</dbReference>
<proteinExistence type="predicted"/>
<dbReference type="AlphaFoldDB" id="A0A8B7N2Y1"/>
<feature type="compositionally biased region" description="Polar residues" evidence="2">
    <location>
        <begin position="358"/>
        <end position="367"/>
    </location>
</feature>